<dbReference type="AlphaFoldDB" id="C1F431"/>
<evidence type="ECO:0000256" key="2">
    <source>
        <dbReference type="SAM" id="SignalP"/>
    </source>
</evidence>
<protein>
    <submittedName>
        <fullName evidence="4">Phospholipid-binding domain protein</fullName>
    </submittedName>
</protein>
<evidence type="ECO:0000259" key="3">
    <source>
        <dbReference type="PROSITE" id="PS50914"/>
    </source>
</evidence>
<keyword evidence="5" id="KW-1185">Reference proteome</keyword>
<feature type="chain" id="PRO_5002907367" evidence="2">
    <location>
        <begin position="36"/>
        <end position="441"/>
    </location>
</feature>
<dbReference type="Proteomes" id="UP000002207">
    <property type="component" value="Chromosome"/>
</dbReference>
<feature type="domain" description="BON" evidence="3">
    <location>
        <begin position="37"/>
        <end position="105"/>
    </location>
</feature>
<proteinExistence type="predicted"/>
<dbReference type="HOGENOM" id="CLU_573377_0_0_0"/>
<dbReference type="Pfam" id="PF04972">
    <property type="entry name" value="BON"/>
    <property type="match status" value="1"/>
</dbReference>
<dbReference type="KEGG" id="aca:ACP_1058"/>
<dbReference type="eggNOG" id="COG2823">
    <property type="taxonomic scope" value="Bacteria"/>
</dbReference>
<evidence type="ECO:0000256" key="1">
    <source>
        <dbReference type="SAM" id="MobiDB-lite"/>
    </source>
</evidence>
<dbReference type="OrthoDB" id="117359at2"/>
<evidence type="ECO:0000313" key="4">
    <source>
        <dbReference type="EMBL" id="ACO32000.1"/>
    </source>
</evidence>
<reference evidence="4 5" key="1">
    <citation type="journal article" date="2009" name="Appl. Environ. Microbiol.">
        <title>Three genomes from the phylum Acidobacteria provide insight into the lifestyles of these microorganisms in soils.</title>
        <authorList>
            <person name="Ward N.L."/>
            <person name="Challacombe J.F."/>
            <person name="Janssen P.H."/>
            <person name="Henrissat B."/>
            <person name="Coutinho P.M."/>
            <person name="Wu M."/>
            <person name="Xie G."/>
            <person name="Haft D.H."/>
            <person name="Sait M."/>
            <person name="Badger J."/>
            <person name="Barabote R.D."/>
            <person name="Bradley B."/>
            <person name="Brettin T.S."/>
            <person name="Brinkac L.M."/>
            <person name="Bruce D."/>
            <person name="Creasy T."/>
            <person name="Daugherty S.C."/>
            <person name="Davidsen T.M."/>
            <person name="DeBoy R.T."/>
            <person name="Detter J.C."/>
            <person name="Dodson R.J."/>
            <person name="Durkin A.S."/>
            <person name="Ganapathy A."/>
            <person name="Gwinn-Giglio M."/>
            <person name="Han C.S."/>
            <person name="Khouri H."/>
            <person name="Kiss H."/>
            <person name="Kothari S.P."/>
            <person name="Madupu R."/>
            <person name="Nelson K.E."/>
            <person name="Nelson W.C."/>
            <person name="Paulsen I."/>
            <person name="Penn K."/>
            <person name="Ren Q."/>
            <person name="Rosovitz M.J."/>
            <person name="Selengut J.D."/>
            <person name="Shrivastava S."/>
            <person name="Sullivan S.A."/>
            <person name="Tapia R."/>
            <person name="Thompson L.S."/>
            <person name="Watkins K.L."/>
            <person name="Yang Q."/>
            <person name="Yu C."/>
            <person name="Zafar N."/>
            <person name="Zhou L."/>
            <person name="Kuske C.R."/>
        </authorList>
    </citation>
    <scope>NUCLEOTIDE SEQUENCE [LARGE SCALE GENOMIC DNA]</scope>
    <source>
        <strain evidence="5">ATCC 51196 / DSM 11244 / BCRC 80197 / JCM 7670 / NBRC 15755 / NCIMB 13165 / 161</strain>
    </source>
</reference>
<feature type="region of interest" description="Disordered" evidence="1">
    <location>
        <begin position="108"/>
        <end position="202"/>
    </location>
</feature>
<dbReference type="InParanoid" id="C1F431"/>
<dbReference type="EMBL" id="CP001472">
    <property type="protein sequence ID" value="ACO32000.1"/>
    <property type="molecule type" value="Genomic_DNA"/>
</dbReference>
<dbReference type="Gene3D" id="3.30.1340.30">
    <property type="match status" value="1"/>
</dbReference>
<name>C1F431_ACIC5</name>
<keyword evidence="2" id="KW-0732">Signal</keyword>
<feature type="compositionally biased region" description="Low complexity" evidence="1">
    <location>
        <begin position="124"/>
        <end position="135"/>
    </location>
</feature>
<dbReference type="InterPro" id="IPR007055">
    <property type="entry name" value="BON_dom"/>
</dbReference>
<evidence type="ECO:0000313" key="5">
    <source>
        <dbReference type="Proteomes" id="UP000002207"/>
    </source>
</evidence>
<organism evidence="4 5">
    <name type="scientific">Acidobacterium capsulatum (strain ATCC 51196 / DSM 11244 / BCRC 80197 / JCM 7670 / NBRC 15755 / NCIMB 13165 / 161)</name>
    <dbReference type="NCBI Taxonomy" id="240015"/>
    <lineage>
        <taxon>Bacteria</taxon>
        <taxon>Pseudomonadati</taxon>
        <taxon>Acidobacteriota</taxon>
        <taxon>Terriglobia</taxon>
        <taxon>Terriglobales</taxon>
        <taxon>Acidobacteriaceae</taxon>
        <taxon>Acidobacterium</taxon>
    </lineage>
</organism>
<feature type="compositionally biased region" description="Polar residues" evidence="1">
    <location>
        <begin position="161"/>
        <end position="173"/>
    </location>
</feature>
<feature type="signal peptide" evidence="2">
    <location>
        <begin position="1"/>
        <end position="35"/>
    </location>
</feature>
<sequence length="441" mass="45529">MRMAKTLQNHDWLRRSATAALAVALAFAAGQSALAQSSGDLQAQVTSRLQQDAALSGARITATVSGGQITLNGSVLNEKQWQEAETATANTPGVRTIENNLVITGPANAGAQTGWAPPAPDMDGQGQAGQAETGQAGPGGAVDATAVSNGQVPPPPPPDSMDSQTAAPTQAANGDSYGAQGYGYGAQNDQPQRPGRGEYIPPEQPVSGPVTVPANTVLQIRTVEPLDSAQLLQGQIFDATAANDVYVGNVLAIPRGAQMEGKVVRLKKAGPLGGNTLLALKLTGLNMGGQFYPLDTDMWWNRGPNKAGYTAGNTIAGSAFGAVLGGLIGGGTGAAIGAGAGAVGGMGASAATNGPHVILPSETVLAFHLARPVTVQPVSWQEAQRLAASTPRLQQRPVYRRPYAQPYLYPYPNAYAYPYPYAYPPPYYGPSGVYLGWGWGW</sequence>
<dbReference type="STRING" id="240015.ACP_1058"/>
<dbReference type="PROSITE" id="PS50914">
    <property type="entry name" value="BON"/>
    <property type="match status" value="1"/>
</dbReference>
<gene>
    <name evidence="4" type="ordered locus">ACP_1058</name>
</gene>
<accession>C1F431</accession>